<evidence type="ECO:0000256" key="1">
    <source>
        <dbReference type="ARBA" id="ARBA00002254"/>
    </source>
</evidence>
<evidence type="ECO:0000256" key="8">
    <source>
        <dbReference type="ARBA" id="ARBA00022989"/>
    </source>
</evidence>
<keyword evidence="4 10" id="KW-1003">Cell membrane</keyword>
<keyword evidence="8 10" id="KW-1133">Transmembrane helix</keyword>
<keyword evidence="11" id="KW-0282">Flagellum</keyword>
<evidence type="ECO:0000313" key="11">
    <source>
        <dbReference type="EMBL" id="MFB5191437.1"/>
    </source>
</evidence>
<feature type="transmembrane region" description="Helical" evidence="10">
    <location>
        <begin position="7"/>
        <end position="29"/>
    </location>
</feature>
<accession>A0ABV5AGN8</accession>
<comment type="caution">
    <text evidence="11">The sequence shown here is derived from an EMBL/GenBank/DDBJ whole genome shotgun (WGS) entry which is preliminary data.</text>
</comment>
<evidence type="ECO:0000256" key="2">
    <source>
        <dbReference type="ARBA" id="ARBA00004162"/>
    </source>
</evidence>
<keyword evidence="5 10" id="KW-0145">Chemotaxis</keyword>
<reference evidence="11 12" key="1">
    <citation type="journal article" date="2024" name="Int. J. Mol. Sci.">
        <title>Exploration of Alicyclobacillus spp. Genome in Search of Antibiotic Resistance.</title>
        <authorList>
            <person name="Bucka-Kolendo J."/>
            <person name="Kiousi D.E."/>
            <person name="Dekowska A."/>
            <person name="Mikolajczuk-Szczyrba A."/>
            <person name="Karadedos D.M."/>
            <person name="Michael P."/>
            <person name="Galanis A."/>
            <person name="Sokolowska B."/>
        </authorList>
    </citation>
    <scope>NUCLEOTIDE SEQUENCE [LARGE SCALE GENOMIC DNA]</scope>
    <source>
        <strain evidence="11 12">KKP 3000</strain>
    </source>
</reference>
<gene>
    <name evidence="11" type="ORF">KKP3000_000210</name>
</gene>
<evidence type="ECO:0000256" key="7">
    <source>
        <dbReference type="ARBA" id="ARBA00022779"/>
    </source>
</evidence>
<keyword evidence="6 10" id="KW-0812">Transmembrane</keyword>
<evidence type="ECO:0000256" key="5">
    <source>
        <dbReference type="ARBA" id="ARBA00022500"/>
    </source>
</evidence>
<dbReference type="EMBL" id="JBDXSU010000011">
    <property type="protein sequence ID" value="MFB5191437.1"/>
    <property type="molecule type" value="Genomic_DNA"/>
</dbReference>
<dbReference type="InterPro" id="IPR005503">
    <property type="entry name" value="FliL"/>
</dbReference>
<evidence type="ECO:0000256" key="3">
    <source>
        <dbReference type="ARBA" id="ARBA00008281"/>
    </source>
</evidence>
<proteinExistence type="inferred from homology"/>
<name>A0ABV5AGN8_9BACL</name>
<comment type="subcellular location">
    <subcellularLocation>
        <location evidence="2">Cell membrane</location>
        <topology evidence="2">Single-pass membrane protein</topology>
    </subcellularLocation>
</comment>
<keyword evidence="12" id="KW-1185">Reference proteome</keyword>
<dbReference type="Proteomes" id="UP001579974">
    <property type="component" value="Unassembled WGS sequence"/>
</dbReference>
<comment type="similarity">
    <text evidence="3 10">Belongs to the FliL family.</text>
</comment>
<evidence type="ECO:0000256" key="10">
    <source>
        <dbReference type="RuleBase" id="RU364125"/>
    </source>
</evidence>
<dbReference type="RefSeq" id="WP_275472919.1">
    <property type="nucleotide sequence ID" value="NZ_CP162940.1"/>
</dbReference>
<protein>
    <recommendedName>
        <fullName evidence="10">Flagellar protein FliL</fullName>
    </recommendedName>
</protein>
<keyword evidence="11" id="KW-0969">Cilium</keyword>
<keyword evidence="11" id="KW-0966">Cell projection</keyword>
<keyword evidence="9 10" id="KW-0472">Membrane</keyword>
<dbReference type="PANTHER" id="PTHR35091:SF2">
    <property type="entry name" value="FLAGELLAR PROTEIN FLIL"/>
    <property type="match status" value="1"/>
</dbReference>
<dbReference type="PANTHER" id="PTHR35091">
    <property type="entry name" value="FLAGELLAR PROTEIN FLIL"/>
    <property type="match status" value="1"/>
</dbReference>
<evidence type="ECO:0000256" key="6">
    <source>
        <dbReference type="ARBA" id="ARBA00022692"/>
    </source>
</evidence>
<evidence type="ECO:0000256" key="4">
    <source>
        <dbReference type="ARBA" id="ARBA00022475"/>
    </source>
</evidence>
<organism evidence="11 12">
    <name type="scientific">Alicyclobacillus fastidiosus</name>
    <dbReference type="NCBI Taxonomy" id="392011"/>
    <lineage>
        <taxon>Bacteria</taxon>
        <taxon>Bacillati</taxon>
        <taxon>Bacillota</taxon>
        <taxon>Bacilli</taxon>
        <taxon>Bacillales</taxon>
        <taxon>Alicyclobacillaceae</taxon>
        <taxon>Alicyclobacillus</taxon>
    </lineage>
</organism>
<keyword evidence="7 10" id="KW-0283">Flagellar rotation</keyword>
<evidence type="ECO:0000256" key="9">
    <source>
        <dbReference type="ARBA" id="ARBA00023136"/>
    </source>
</evidence>
<comment type="function">
    <text evidence="1 10">Controls the rotational direction of flagella during chemotaxis.</text>
</comment>
<dbReference type="Pfam" id="PF03748">
    <property type="entry name" value="FliL"/>
    <property type="match status" value="1"/>
</dbReference>
<evidence type="ECO:0000313" key="12">
    <source>
        <dbReference type="Proteomes" id="UP001579974"/>
    </source>
</evidence>
<sequence length="148" mass="16282">MKSPVRVMLIIILIILVVAGGTVATAMYLKHHRHQAATAATATHQLSAKEAAALQVSLPQMTTNLQTSGLIQFTVTLQADKKATKNELTLMQSQIEDSINQIMRQYTPDQLRNDKGLNSLKQTILKSVNHMLPTGSVTNIYFSQVLVQ</sequence>